<dbReference type="Gene3D" id="3.50.50.60">
    <property type="entry name" value="FAD/NAD(P)-binding domain"/>
    <property type="match status" value="2"/>
</dbReference>
<dbReference type="InterPro" id="IPR050346">
    <property type="entry name" value="FMO-like"/>
</dbReference>
<organism evidence="4 5">
    <name type="scientific">Colletotrichum phormii</name>
    <dbReference type="NCBI Taxonomy" id="359342"/>
    <lineage>
        <taxon>Eukaryota</taxon>
        <taxon>Fungi</taxon>
        <taxon>Dikarya</taxon>
        <taxon>Ascomycota</taxon>
        <taxon>Pezizomycotina</taxon>
        <taxon>Sordariomycetes</taxon>
        <taxon>Hypocreomycetidae</taxon>
        <taxon>Glomerellales</taxon>
        <taxon>Glomerellaceae</taxon>
        <taxon>Colletotrichum</taxon>
        <taxon>Colletotrichum acutatum species complex</taxon>
    </lineage>
</organism>
<evidence type="ECO:0000313" key="4">
    <source>
        <dbReference type="EMBL" id="KAK1621870.1"/>
    </source>
</evidence>
<dbReference type="GeneID" id="85480612"/>
<dbReference type="Pfam" id="PF13738">
    <property type="entry name" value="Pyr_redox_3"/>
    <property type="match status" value="1"/>
</dbReference>
<keyword evidence="2" id="KW-0274">FAD</keyword>
<dbReference type="AlphaFoldDB" id="A0AAJ0E8N7"/>
<dbReference type="EMBL" id="JAHMHQ010000042">
    <property type="protein sequence ID" value="KAK1621870.1"/>
    <property type="molecule type" value="Genomic_DNA"/>
</dbReference>
<evidence type="ECO:0008006" key="6">
    <source>
        <dbReference type="Google" id="ProtNLM"/>
    </source>
</evidence>
<dbReference type="Proteomes" id="UP001243989">
    <property type="component" value="Unassembled WGS sequence"/>
</dbReference>
<gene>
    <name evidence="4" type="ORF">BDP81DRAFT_510787</name>
</gene>
<evidence type="ECO:0000256" key="2">
    <source>
        <dbReference type="ARBA" id="ARBA00022827"/>
    </source>
</evidence>
<accession>A0AAJ0E8N7</accession>
<comment type="caution">
    <text evidence="4">The sequence shown here is derived from an EMBL/GenBank/DDBJ whole genome shotgun (WGS) entry which is preliminary data.</text>
</comment>
<dbReference type="SUPFAM" id="SSF51905">
    <property type="entry name" value="FAD/NAD(P)-binding domain"/>
    <property type="match status" value="2"/>
</dbReference>
<reference evidence="4" key="1">
    <citation type="submission" date="2021-06" db="EMBL/GenBank/DDBJ databases">
        <title>Comparative genomics, transcriptomics and evolutionary studies reveal genomic signatures of adaptation to plant cell wall in hemibiotrophic fungi.</title>
        <authorList>
            <consortium name="DOE Joint Genome Institute"/>
            <person name="Baroncelli R."/>
            <person name="Diaz J.F."/>
            <person name="Benocci T."/>
            <person name="Peng M."/>
            <person name="Battaglia E."/>
            <person name="Haridas S."/>
            <person name="Andreopoulos W."/>
            <person name="Labutti K."/>
            <person name="Pangilinan J."/>
            <person name="Floch G.L."/>
            <person name="Makela M.R."/>
            <person name="Henrissat B."/>
            <person name="Grigoriev I.V."/>
            <person name="Crouch J.A."/>
            <person name="De Vries R.P."/>
            <person name="Sukno S.A."/>
            <person name="Thon M.R."/>
        </authorList>
    </citation>
    <scope>NUCLEOTIDE SEQUENCE</scope>
    <source>
        <strain evidence="4">CBS 102054</strain>
    </source>
</reference>
<dbReference type="InterPro" id="IPR036188">
    <property type="entry name" value="FAD/NAD-bd_sf"/>
</dbReference>
<keyword evidence="5" id="KW-1185">Reference proteome</keyword>
<protein>
    <recommendedName>
        <fullName evidence="6">FAD-dependent monooxygenase DEP4</fullName>
    </recommendedName>
</protein>
<keyword evidence="3" id="KW-0560">Oxidoreductase</keyword>
<dbReference type="PANTHER" id="PTHR23023">
    <property type="entry name" value="DIMETHYLANILINE MONOOXYGENASE"/>
    <property type="match status" value="1"/>
</dbReference>
<dbReference type="GO" id="GO:0016491">
    <property type="term" value="F:oxidoreductase activity"/>
    <property type="evidence" value="ECO:0007669"/>
    <property type="project" value="UniProtKB-KW"/>
</dbReference>
<proteinExistence type="predicted"/>
<dbReference type="RefSeq" id="XP_060437865.1">
    <property type="nucleotide sequence ID" value="XM_060595750.1"/>
</dbReference>
<evidence type="ECO:0000256" key="1">
    <source>
        <dbReference type="ARBA" id="ARBA00022630"/>
    </source>
</evidence>
<name>A0AAJ0E8N7_9PEZI</name>
<sequence length="568" mass="64080">MKQEKILKVDVAIIGAGWYGLAAARTYLKLQPTVNLLIIDSDSTVGGLFNYSDKPMRPHGGNPNDPRVTGEMIHGYLQEYAEDHDLIRRIRFNTFVETATKCDRGWRLALQSFDDVVETQKLLVATGVTSIPFMPNLSIASAEPIPLIHSKDLGSLYEKVSDPGVQNVVVVGAAKSAYDAVYLLLTMGKKVTWLIRSQGGGPLAILPFKILNLVNSIAFASTRLMTHLSPSILNTQGVAYWFFQRTFIGLWFVSVFWSFLDYISGLHAGYGAGDHVQMLTPEIDRQSVFWAHSGLGVVTLPNFWETLHAKSLNIRRDEIKSLESNGVVLKSGLSHSADLVVMCTGWADHFTMFNTDQKAMIGLPEYGVDTYSSKSDAEGQRNPSAINWESYDMAADREVDARLPFIINRPKLKFASRLDPRTQKKWRLYKRAIPVEMALKGDRSLVILGQIHTIQTPLVSEVQSLWAIHYLQGELPVPDLDTMATEVALWNAWTRKRYLNQGQKFPYSLYDFLPYVDSLFKDLGLNSRRKTNPVSEMLVSYRPNDFRGFVNKYMDQIQRKRVRSGERG</sequence>
<evidence type="ECO:0000256" key="3">
    <source>
        <dbReference type="ARBA" id="ARBA00023002"/>
    </source>
</evidence>
<evidence type="ECO:0000313" key="5">
    <source>
        <dbReference type="Proteomes" id="UP001243989"/>
    </source>
</evidence>
<keyword evidence="1" id="KW-0285">Flavoprotein</keyword>